<dbReference type="AlphaFoldDB" id="A0AAD9GGR1"/>
<sequence>MEYLSSTTNPNNQDSLPSEALQSAHDESVACVRSPTQLHTSATEFGDDNEFTGMDSSQRTRKKQKVESTDYQSQIDKLQQEIADVKERLAFPEQNSSNAAHALGKSCIEAKQVAATMQRKLAEHSHWLQRVSTLIETAPLFAFAVGASGDTRPGPDANLQRSMEALDEWRRESKGKPHPRLILDERLRAAVKISQDNASRLVQDATENTTTFQLSLEFDSHGWKIATAILMNDHMGFRCHRVLPAELSCKAKEVAMAFWSFVERDDIFRTFVPLVQDSIVTHQETDCSLSCRMLLLSQEMNQQAVATVESISSNHDEEGPWMIAMEAVHDHYLCTFAADASGDSVIPNTAPPVKLDIGLQMSKLNMHNKFLFGVRVSKTDEGVDIFVAGSARFDLPCYRDPAFDLLQHFASYLPVYEDLHLTPLGDNQERALSDVLL</sequence>
<dbReference type="CDD" id="cd14686">
    <property type="entry name" value="bZIP"/>
    <property type="match status" value="1"/>
</dbReference>
<dbReference type="Proteomes" id="UP001259832">
    <property type="component" value="Unassembled WGS sequence"/>
</dbReference>
<evidence type="ECO:0000313" key="2">
    <source>
        <dbReference type="EMBL" id="KAK1938130.1"/>
    </source>
</evidence>
<evidence type="ECO:0000256" key="1">
    <source>
        <dbReference type="SAM" id="MobiDB-lite"/>
    </source>
</evidence>
<feature type="region of interest" description="Disordered" evidence="1">
    <location>
        <begin position="1"/>
        <end position="72"/>
    </location>
</feature>
<feature type="compositionally biased region" description="Polar residues" evidence="1">
    <location>
        <begin position="1"/>
        <end position="16"/>
    </location>
</feature>
<evidence type="ECO:0000313" key="3">
    <source>
        <dbReference type="Proteomes" id="UP001259832"/>
    </source>
</evidence>
<organism evidence="2 3">
    <name type="scientific">Phytophthora citrophthora</name>
    <dbReference type="NCBI Taxonomy" id="4793"/>
    <lineage>
        <taxon>Eukaryota</taxon>
        <taxon>Sar</taxon>
        <taxon>Stramenopiles</taxon>
        <taxon>Oomycota</taxon>
        <taxon>Peronosporomycetes</taxon>
        <taxon>Peronosporales</taxon>
        <taxon>Peronosporaceae</taxon>
        <taxon>Phytophthora</taxon>
    </lineage>
</organism>
<gene>
    <name evidence="2" type="ORF">P3T76_009280</name>
</gene>
<accession>A0AAD9GGR1</accession>
<dbReference type="EMBL" id="JASMQC010000018">
    <property type="protein sequence ID" value="KAK1938130.1"/>
    <property type="molecule type" value="Genomic_DNA"/>
</dbReference>
<name>A0AAD9GGR1_9STRA</name>
<protein>
    <submittedName>
        <fullName evidence="2">Uncharacterized protein</fullName>
    </submittedName>
</protein>
<keyword evidence="3" id="KW-1185">Reference proteome</keyword>
<proteinExistence type="predicted"/>
<feature type="compositionally biased region" description="Polar residues" evidence="1">
    <location>
        <begin position="34"/>
        <end position="43"/>
    </location>
</feature>
<comment type="caution">
    <text evidence="2">The sequence shown here is derived from an EMBL/GenBank/DDBJ whole genome shotgun (WGS) entry which is preliminary data.</text>
</comment>
<reference evidence="2" key="1">
    <citation type="submission" date="2023-08" db="EMBL/GenBank/DDBJ databases">
        <title>Reference Genome Resource for the Citrus Pathogen Phytophthora citrophthora.</title>
        <authorList>
            <person name="Moller H."/>
            <person name="Coetzee B."/>
            <person name="Rose L.J."/>
            <person name="Van Niekerk J.M."/>
        </authorList>
    </citation>
    <scope>NUCLEOTIDE SEQUENCE</scope>
    <source>
        <strain evidence="2">STE-U-9442</strain>
    </source>
</reference>